<proteinExistence type="predicted"/>
<evidence type="ECO:0000313" key="2">
    <source>
        <dbReference type="Proteomes" id="UP000051450"/>
    </source>
</evidence>
<name>A0A0R1HG23_9LACO</name>
<dbReference type="Gene3D" id="3.40.30.10">
    <property type="entry name" value="Glutaredoxin"/>
    <property type="match status" value="1"/>
</dbReference>
<dbReference type="OrthoDB" id="2156137at2"/>
<sequence length="250" mass="28282">MIEKKIKFGKVRIVIKTEMKSNPTRSIYDFKSNQLIGGILLLEIYLFVNPLGTKCFKSEQKVLNYIDNSSEKVSCQFVPILNMQMISDIMIEKNLDTHNLSLRNELVTSLYQATLDYKAALFQGKKLGRAFLMAIQESLVKDSACYSEALIQRAAKSVGLNLEMFTEDRRSDLAKKSFKNDQKIANDMNVTEHPTIVINNIDGLDCGISFPDVDLLNLSKICAGDFNCQEVLQQTDFTTANNPQNQLYVL</sequence>
<dbReference type="AlphaFoldDB" id="A0A0R1HG23"/>
<comment type="caution">
    <text evidence="1">The sequence shown here is derived from an EMBL/GenBank/DDBJ whole genome shotgun (WGS) entry which is preliminary data.</text>
</comment>
<dbReference type="Pfam" id="PF13743">
    <property type="entry name" value="Thioredoxin_5"/>
    <property type="match status" value="1"/>
</dbReference>
<gene>
    <name evidence="1" type="ORF">FC66_GL001483</name>
</gene>
<evidence type="ECO:0000313" key="1">
    <source>
        <dbReference type="EMBL" id="KRK45366.1"/>
    </source>
</evidence>
<reference evidence="1 2" key="1">
    <citation type="journal article" date="2015" name="Genome Announc.">
        <title>Expanding the biotechnology potential of lactobacilli through comparative genomics of 213 strains and associated genera.</title>
        <authorList>
            <person name="Sun Z."/>
            <person name="Harris H.M."/>
            <person name="McCann A."/>
            <person name="Guo C."/>
            <person name="Argimon S."/>
            <person name="Zhang W."/>
            <person name="Yang X."/>
            <person name="Jeffery I.B."/>
            <person name="Cooney J.C."/>
            <person name="Kagawa T.F."/>
            <person name="Liu W."/>
            <person name="Song Y."/>
            <person name="Salvetti E."/>
            <person name="Wrobel A."/>
            <person name="Rasinkangas P."/>
            <person name="Parkhill J."/>
            <person name="Rea M.C."/>
            <person name="O'Sullivan O."/>
            <person name="Ritari J."/>
            <person name="Douillard F.P."/>
            <person name="Paul Ross R."/>
            <person name="Yang R."/>
            <person name="Briner A.E."/>
            <person name="Felis G.E."/>
            <person name="de Vos W.M."/>
            <person name="Barrangou R."/>
            <person name="Klaenhammer T.R."/>
            <person name="Caufield P.W."/>
            <person name="Cui Y."/>
            <person name="Zhang H."/>
            <person name="O'Toole P.W."/>
        </authorList>
    </citation>
    <scope>NUCLEOTIDE SEQUENCE [LARGE SCALE GENOMIC DNA]</scope>
    <source>
        <strain evidence="1 2">DSM 15638</strain>
    </source>
</reference>
<dbReference type="SUPFAM" id="SSF52833">
    <property type="entry name" value="Thioredoxin-like"/>
    <property type="match status" value="1"/>
</dbReference>
<accession>A0A0R1HG23</accession>
<dbReference type="InterPro" id="IPR036249">
    <property type="entry name" value="Thioredoxin-like_sf"/>
</dbReference>
<keyword evidence="2" id="KW-1185">Reference proteome</keyword>
<dbReference type="EMBL" id="AZDI01000009">
    <property type="protein sequence ID" value="KRK45366.1"/>
    <property type="molecule type" value="Genomic_DNA"/>
</dbReference>
<dbReference type="PATRIC" id="fig|1423719.4.peg.1510"/>
<evidence type="ECO:0008006" key="3">
    <source>
        <dbReference type="Google" id="ProtNLM"/>
    </source>
</evidence>
<protein>
    <recommendedName>
        <fullName evidence="3">Dithiol-disulfide isomerase</fullName>
    </recommendedName>
</protein>
<dbReference type="STRING" id="1423719.FC66_GL001483"/>
<dbReference type="Proteomes" id="UP000051450">
    <property type="component" value="Unassembled WGS sequence"/>
</dbReference>
<organism evidence="1 2">
    <name type="scientific">Dellaglioa algida DSM 15638</name>
    <dbReference type="NCBI Taxonomy" id="1423719"/>
    <lineage>
        <taxon>Bacteria</taxon>
        <taxon>Bacillati</taxon>
        <taxon>Bacillota</taxon>
        <taxon>Bacilli</taxon>
        <taxon>Lactobacillales</taxon>
        <taxon>Lactobacillaceae</taxon>
        <taxon>Dellaglioa</taxon>
    </lineage>
</organism>